<reference evidence="1" key="1">
    <citation type="submission" date="2021-02" db="EMBL/GenBank/DDBJ databases">
        <title>Genome sequence Cadophora malorum strain M34.</title>
        <authorList>
            <person name="Stefanovic E."/>
            <person name="Vu D."/>
            <person name="Scully C."/>
            <person name="Dijksterhuis J."/>
            <person name="Roader J."/>
            <person name="Houbraken J."/>
        </authorList>
    </citation>
    <scope>NUCLEOTIDE SEQUENCE</scope>
    <source>
        <strain evidence="1">M34</strain>
    </source>
</reference>
<dbReference type="Gene3D" id="1.20.1050.10">
    <property type="match status" value="1"/>
</dbReference>
<dbReference type="OrthoDB" id="2309723at2759"/>
<dbReference type="GO" id="GO:0005737">
    <property type="term" value="C:cytoplasm"/>
    <property type="evidence" value="ECO:0007669"/>
    <property type="project" value="TreeGrafter"/>
</dbReference>
<dbReference type="PANTHER" id="PTHR32419">
    <property type="entry name" value="GLUTATHIONYL-HYDROQUINONE REDUCTASE"/>
    <property type="match status" value="1"/>
</dbReference>
<comment type="caution">
    <text evidence="1">The sequence shown here is derived from an EMBL/GenBank/DDBJ whole genome shotgun (WGS) entry which is preliminary data.</text>
</comment>
<protein>
    <submittedName>
        <fullName evidence="1">S-glutathionyl-(Chloro)hydroquinone reductase</fullName>
    </submittedName>
</protein>
<name>A0A8H7T1J4_9HELO</name>
<dbReference type="PANTHER" id="PTHR32419:SF6">
    <property type="entry name" value="GLUTATHIONE S-TRANSFERASE OMEGA-LIKE 1-RELATED"/>
    <property type="match status" value="1"/>
</dbReference>
<dbReference type="SUPFAM" id="SSF47616">
    <property type="entry name" value="GST C-terminal domain-like"/>
    <property type="match status" value="1"/>
</dbReference>
<evidence type="ECO:0000313" key="2">
    <source>
        <dbReference type="Proteomes" id="UP000664132"/>
    </source>
</evidence>
<dbReference type="InterPro" id="IPR016639">
    <property type="entry name" value="GST_Omega/GSH"/>
</dbReference>
<keyword evidence="2" id="KW-1185">Reference proteome</keyword>
<dbReference type="GO" id="GO:0004364">
    <property type="term" value="F:glutathione transferase activity"/>
    <property type="evidence" value="ECO:0007669"/>
    <property type="project" value="InterPro"/>
</dbReference>
<feature type="non-terminal residue" evidence="1">
    <location>
        <position position="1"/>
    </location>
</feature>
<gene>
    <name evidence="1" type="primary">ECM4</name>
    <name evidence="1" type="ORF">IFR04_015049</name>
</gene>
<dbReference type="Proteomes" id="UP000664132">
    <property type="component" value="Unassembled WGS sequence"/>
</dbReference>
<proteinExistence type="predicted"/>
<sequence>TNLRTIRADYPYTHKWLRHLYWTIPAFKDTTEFTHIKNHYTKSHTQINPFSITPLGPEPPILKLDEEVPAVAWALKMVGKK</sequence>
<organism evidence="1 2">
    <name type="scientific">Cadophora malorum</name>
    <dbReference type="NCBI Taxonomy" id="108018"/>
    <lineage>
        <taxon>Eukaryota</taxon>
        <taxon>Fungi</taxon>
        <taxon>Dikarya</taxon>
        <taxon>Ascomycota</taxon>
        <taxon>Pezizomycotina</taxon>
        <taxon>Leotiomycetes</taxon>
        <taxon>Helotiales</taxon>
        <taxon>Ploettnerulaceae</taxon>
        <taxon>Cadophora</taxon>
    </lineage>
</organism>
<dbReference type="InterPro" id="IPR036282">
    <property type="entry name" value="Glutathione-S-Trfase_C_sf"/>
</dbReference>
<dbReference type="AlphaFoldDB" id="A0A8H7T1J4"/>
<accession>A0A8H7T1J4</accession>
<dbReference type="EMBL" id="JAFJYH010000437">
    <property type="protein sequence ID" value="KAG4411804.1"/>
    <property type="molecule type" value="Genomic_DNA"/>
</dbReference>
<evidence type="ECO:0000313" key="1">
    <source>
        <dbReference type="EMBL" id="KAG4411804.1"/>
    </source>
</evidence>